<dbReference type="InterPro" id="IPR012341">
    <property type="entry name" value="6hp_glycosidase-like_sf"/>
</dbReference>
<keyword evidence="5" id="KW-1185">Reference proteome</keyword>
<evidence type="ECO:0000259" key="2">
    <source>
        <dbReference type="Pfam" id="PF21606"/>
    </source>
</evidence>
<evidence type="ECO:0000313" key="5">
    <source>
        <dbReference type="Proteomes" id="UP000522262"/>
    </source>
</evidence>
<dbReference type="InterPro" id="IPR005194">
    <property type="entry name" value="Glyco_hydro_65_C"/>
</dbReference>
<evidence type="ECO:0000313" key="4">
    <source>
        <dbReference type="EMBL" id="KAF5537652.1"/>
    </source>
</evidence>
<dbReference type="InterPro" id="IPR008928">
    <property type="entry name" value="6-hairpin_glycosidase_sf"/>
</dbReference>
<reference evidence="4 5" key="1">
    <citation type="submission" date="2020-05" db="EMBL/GenBank/DDBJ databases">
        <title>Identification and distribution of gene clusters putatively required for synthesis of sphingolipid metabolism inhibitors in phylogenetically diverse species of the filamentous fungus Fusarium.</title>
        <authorList>
            <person name="Kim H.-S."/>
            <person name="Busman M."/>
            <person name="Brown D.W."/>
            <person name="Divon H."/>
            <person name="Uhlig S."/>
            <person name="Proctor R.H."/>
        </authorList>
    </citation>
    <scope>NUCLEOTIDE SEQUENCE [LARGE SCALE GENOMIC DNA]</scope>
    <source>
        <strain evidence="4 5">NRRL 53147</strain>
    </source>
</reference>
<dbReference type="Proteomes" id="UP000522262">
    <property type="component" value="Unassembled WGS sequence"/>
</dbReference>
<feature type="domain" description="Mannosylglycerate hydrolase MGH1-like glycoside hydrolase" evidence="3">
    <location>
        <begin position="81"/>
        <end position="365"/>
    </location>
</feature>
<dbReference type="Pfam" id="PF03633">
    <property type="entry name" value="Glyco_hydro_65C"/>
    <property type="match status" value="1"/>
</dbReference>
<dbReference type="SUPFAM" id="SSF49785">
    <property type="entry name" value="Galactose-binding domain-like"/>
    <property type="match status" value="1"/>
</dbReference>
<dbReference type="Pfam" id="PF21606">
    <property type="entry name" value="BgaA-like_CBM"/>
    <property type="match status" value="1"/>
</dbReference>
<evidence type="ECO:0000259" key="3">
    <source>
        <dbReference type="Pfam" id="PF22422"/>
    </source>
</evidence>
<evidence type="ECO:0008006" key="6">
    <source>
        <dbReference type="Google" id="ProtNLM"/>
    </source>
</evidence>
<dbReference type="SUPFAM" id="SSF48208">
    <property type="entry name" value="Six-hairpin glycosidases"/>
    <property type="match status" value="1"/>
</dbReference>
<sequence>MTSSTGGTTILDPYTLLKGLEDQPWFEKNIPLLEIPDKQIQEVYYYRWQTYKEHFVYTGTKYGYVASEFLNPVSYGAPYGGIVAAAGHHITEGRWIRDTRYGQDIAKYWLAGPGQFPKPMRDDVNKDTCDWAHEYSFWAATALWKQYLVTGDREFVAGQLTNLVKQYRGWDNHYSDSLGLYWQVPVWDATEYTAASYESSDPYHGGAGFRPTINSYQYGDAIAIAKIAALSGDSDLENEYRRRAESLRVAVQKHLWDNESKFYKHQARDDNPSGSLLGTREIMGYLPWVFEMPCNESQLAAFSQLKDPQGFFSKFGPTTAERRSKWFMYEAENCCRWDGPSWPFATSQTLTAIENVLHHDTAQKYITPEDYYGMLHREDYNHSTFVDNVLAGLIGLRAQSGETIVVNPLTPSDWDYFAVDNVAYHGHSITVLWDKTGSVYNRGEGLRVYVDGQLVGSRGTIGLMEVEVGPSLPRPVSFRINIAANGQRDPQLPIAFASYTSPADDPMRAINGMIFRTGIPQNSRWTSYNSPNPKDHFGVDLHEVQTIDNVRLFFYDDSDGVRIPTSYDLQYWTGDVWVTVPGQIRSPMPTSSNAETTIQFRSISTSRLRVVAPNDGSRVGWGLPSPYISQQFLTQVGSSISDPFLRIILNALDMNDNFADGIASGSISPNIASSTIDLKRKRENSTESLGVSREPGVSFHVGRELRQTPQSLFLSYVWGTGLDSDCVSCGEPFLPDGEPPIRTIAAGNSNSPPSVIDITQEPVSPWNLRIFNRHLSCIKARKINYVPISHAWHPVVAAAQDLRLESIDASRLVYQIPSRTLLALTAKFPGCEVWHDYLSVPQWRPEVQKRLLLLIPEIYNHAAKTVIHLDDVGATYLSGNVKDSPYDKFITDLAATIRSRWFDRMWVTLEYIQSNDVLILTEDYTICDDYARDVCKHLDTAHSKWVKKRSNSTVTEDIWKQNTTLKRMTSWIDMEAWKNEHDMHRTLGWAIGILGHRKCQYTRDYFLALGKMLDFRPEQDPLILIENRFSYFFSLAIYALQQGDYSPLLFIPSPGEETDPRAPWLRGYSTGTWKLWDMGRCHRKATSQPIIRDGKIQPKLQTVGVIETFEYYDFEGDAESVVDYILSKIIRASGQNPQAVCEAMVRIFPRSEEKALNMEWKDAKTEHVFTSTVRARSNSAEVRYCEEDDKSLEAKQGRQARKRVASGACSRRSGLVLAGVRDTNGRY</sequence>
<gene>
    <name evidence="4" type="ORF">FMEXI_9765</name>
</gene>
<dbReference type="GO" id="GO:0005975">
    <property type="term" value="P:carbohydrate metabolic process"/>
    <property type="evidence" value="ECO:0007669"/>
    <property type="project" value="InterPro"/>
</dbReference>
<dbReference type="InterPro" id="IPR049487">
    <property type="entry name" value="BgaA-like_CBM"/>
</dbReference>
<dbReference type="AlphaFoldDB" id="A0A8H5MR84"/>
<protein>
    <recommendedName>
        <fullName evidence="6">Alpha-L-rhamnosidase six-hairpin glycosidase domain-containing protein</fullName>
    </recommendedName>
</protein>
<proteinExistence type="predicted"/>
<comment type="caution">
    <text evidence="4">The sequence shown here is derived from an EMBL/GenBank/DDBJ whole genome shotgun (WGS) entry which is preliminary data.</text>
</comment>
<feature type="domain" description="Glycoside hydrolase family 65 C-terminal" evidence="1">
    <location>
        <begin position="400"/>
        <end position="455"/>
    </location>
</feature>
<accession>A0A8H5MR84</accession>
<evidence type="ECO:0000259" key="1">
    <source>
        <dbReference type="Pfam" id="PF03633"/>
    </source>
</evidence>
<feature type="domain" description="Beta-galactosidase-like galactose-binding" evidence="2">
    <location>
        <begin position="495"/>
        <end position="583"/>
    </location>
</feature>
<dbReference type="EMBL" id="JAAOAM010000230">
    <property type="protein sequence ID" value="KAF5537652.1"/>
    <property type="molecule type" value="Genomic_DNA"/>
</dbReference>
<dbReference type="Gene3D" id="1.50.10.10">
    <property type="match status" value="1"/>
</dbReference>
<name>A0A8H5MR84_9HYPO</name>
<dbReference type="GO" id="GO:0003824">
    <property type="term" value="F:catalytic activity"/>
    <property type="evidence" value="ECO:0007669"/>
    <property type="project" value="UniProtKB-ARBA"/>
</dbReference>
<dbReference type="InterPro" id="IPR054491">
    <property type="entry name" value="MGH1-like_GH"/>
</dbReference>
<dbReference type="InterPro" id="IPR008979">
    <property type="entry name" value="Galactose-bd-like_sf"/>
</dbReference>
<dbReference type="Gene3D" id="2.60.120.260">
    <property type="entry name" value="Galactose-binding domain-like"/>
    <property type="match status" value="1"/>
</dbReference>
<organism evidence="4 5">
    <name type="scientific">Fusarium mexicanum</name>
    <dbReference type="NCBI Taxonomy" id="751941"/>
    <lineage>
        <taxon>Eukaryota</taxon>
        <taxon>Fungi</taxon>
        <taxon>Dikarya</taxon>
        <taxon>Ascomycota</taxon>
        <taxon>Pezizomycotina</taxon>
        <taxon>Sordariomycetes</taxon>
        <taxon>Hypocreomycetidae</taxon>
        <taxon>Hypocreales</taxon>
        <taxon>Nectriaceae</taxon>
        <taxon>Fusarium</taxon>
        <taxon>Fusarium fujikuroi species complex</taxon>
    </lineage>
</organism>
<dbReference type="Pfam" id="PF22422">
    <property type="entry name" value="MGH1-like_GH"/>
    <property type="match status" value="1"/>
</dbReference>